<dbReference type="Pfam" id="PF00069">
    <property type="entry name" value="Pkinase"/>
    <property type="match status" value="1"/>
</dbReference>
<comment type="similarity">
    <text evidence="5">Belongs to the protein kinase superfamily. STE Ser/Thr protein kinase family. MAP kinase kinase subfamily.</text>
</comment>
<sequence length="561" mass="60958">MDSVSAAIPMASQPATPRIVIRVKVAASPRPAAASPVRNEADPSPRSLSSLSSRSRSSVDWTARSLSNNTSPVTSSRPWGKKASLTSMSSVGSSQSMSPTISYFKQAATSSPAMSPPAPSVQQVGFQIEAGTASDRPAGRHNLQLQSFAMAASPRNSFMLTSSTFRAQGFTIGRNGMNAAAPSRMDLDVPVHKKSMFAVTNRMEPLDNLGIIANEETSFSDFELIGDSGRGASSSVLKAVRLDKFGMYALKSMDVHSQEKRHQLVKELTTFASLGRGPNIVKFHGAYYNAGRAMLVLEYMNRGSLMSVVEECGPLPPDVVAHFAKQIFFGLEYIHQRRLVHRDIKPGNILVSRKGRVKLTDFGLAETLRASRSCLTGFIGTQVYMSPERLEGAPYGPAADIWSAGLVVAYAALGRHPYSADEGFFGIIQEISQRPVPDLPAHFPPELRHLVACCLEVDPANRWTANALSQHPALANVRVNDELEWALGATSPADEEDCTAVAKILATKVYNFIETLTMNDIDDEDLLDIAESLGVPVEVIKEKTVKMHRRFTTRRHNGSVQ</sequence>
<feature type="compositionally biased region" description="Polar residues" evidence="10">
    <location>
        <begin position="64"/>
        <end position="77"/>
    </location>
</feature>
<protein>
    <recommendedName>
        <fullName evidence="6">mitogen-activated protein kinase kinase</fullName>
        <ecNumber evidence="6">2.7.12.2</ecNumber>
    </recommendedName>
</protein>
<dbReference type="AlphaFoldDB" id="A0A3P3Y3U3"/>
<evidence type="ECO:0000256" key="5">
    <source>
        <dbReference type="ARBA" id="ARBA00038035"/>
    </source>
</evidence>
<dbReference type="SUPFAM" id="SSF56112">
    <property type="entry name" value="Protein kinase-like (PK-like)"/>
    <property type="match status" value="1"/>
</dbReference>
<organism evidence="12 13">
    <name type="scientific">Plasmodiophora brassicae</name>
    <name type="common">Clubroot disease agent</name>
    <dbReference type="NCBI Taxonomy" id="37360"/>
    <lineage>
        <taxon>Eukaryota</taxon>
        <taxon>Sar</taxon>
        <taxon>Rhizaria</taxon>
        <taxon>Endomyxa</taxon>
        <taxon>Phytomyxea</taxon>
        <taxon>Plasmodiophorida</taxon>
        <taxon>Plasmodiophoridae</taxon>
        <taxon>Plasmodiophora</taxon>
    </lineage>
</organism>
<evidence type="ECO:0000256" key="1">
    <source>
        <dbReference type="ARBA" id="ARBA00022679"/>
    </source>
</evidence>
<keyword evidence="1" id="KW-0808">Transferase</keyword>
<evidence type="ECO:0000313" key="12">
    <source>
        <dbReference type="EMBL" id="SPQ94836.1"/>
    </source>
</evidence>
<dbReference type="GO" id="GO:0004708">
    <property type="term" value="F:MAP kinase kinase activity"/>
    <property type="evidence" value="ECO:0007669"/>
    <property type="project" value="UniProtKB-EC"/>
</dbReference>
<feature type="domain" description="Protein kinase" evidence="11">
    <location>
        <begin position="222"/>
        <end position="474"/>
    </location>
</feature>
<dbReference type="EC" id="2.7.12.2" evidence="6"/>
<evidence type="ECO:0000256" key="8">
    <source>
        <dbReference type="ARBA" id="ARBA00049299"/>
    </source>
</evidence>
<dbReference type="PANTHER" id="PTHR48013">
    <property type="entry name" value="DUAL SPECIFICITY MITOGEN-ACTIVATED PROTEIN KINASE KINASE 5-RELATED"/>
    <property type="match status" value="1"/>
</dbReference>
<gene>
    <name evidence="12" type="ORF">PLBR_LOCUS2051</name>
</gene>
<name>A0A3P3Y3U3_PLABS</name>
<dbReference type="PROSITE" id="PS50011">
    <property type="entry name" value="PROTEIN_KINASE_DOM"/>
    <property type="match status" value="1"/>
</dbReference>
<comment type="catalytic activity">
    <reaction evidence="7">
        <text>L-seryl-[protein] + ATP = O-phospho-L-seryl-[protein] + ADP + H(+)</text>
        <dbReference type="Rhea" id="RHEA:17989"/>
        <dbReference type="Rhea" id="RHEA-COMP:9863"/>
        <dbReference type="Rhea" id="RHEA-COMP:11604"/>
        <dbReference type="ChEBI" id="CHEBI:15378"/>
        <dbReference type="ChEBI" id="CHEBI:29999"/>
        <dbReference type="ChEBI" id="CHEBI:30616"/>
        <dbReference type="ChEBI" id="CHEBI:83421"/>
        <dbReference type="ChEBI" id="CHEBI:456216"/>
        <dbReference type="EC" id="2.7.12.2"/>
    </reaction>
</comment>
<keyword evidence="3" id="KW-0418">Kinase</keyword>
<dbReference type="EMBL" id="OVEO01000003">
    <property type="protein sequence ID" value="SPQ94836.1"/>
    <property type="molecule type" value="Genomic_DNA"/>
</dbReference>
<dbReference type="Gene3D" id="1.10.510.10">
    <property type="entry name" value="Transferase(Phosphotransferase) domain 1"/>
    <property type="match status" value="1"/>
</dbReference>
<dbReference type="Proteomes" id="UP000290189">
    <property type="component" value="Unassembled WGS sequence"/>
</dbReference>
<feature type="compositionally biased region" description="Low complexity" evidence="10">
    <location>
        <begin position="27"/>
        <end position="58"/>
    </location>
</feature>
<accession>A0A3P3Y3U3</accession>
<keyword evidence="12" id="KW-0496">Mitochondrion</keyword>
<feature type="compositionally biased region" description="Low complexity" evidence="10">
    <location>
        <begin position="84"/>
        <end position="96"/>
    </location>
</feature>
<evidence type="ECO:0000313" key="13">
    <source>
        <dbReference type="Proteomes" id="UP000290189"/>
    </source>
</evidence>
<evidence type="ECO:0000256" key="9">
    <source>
        <dbReference type="ARBA" id="ARBA00051693"/>
    </source>
</evidence>
<evidence type="ECO:0000256" key="4">
    <source>
        <dbReference type="ARBA" id="ARBA00022840"/>
    </source>
</evidence>
<evidence type="ECO:0000259" key="11">
    <source>
        <dbReference type="PROSITE" id="PS50011"/>
    </source>
</evidence>
<evidence type="ECO:0000256" key="7">
    <source>
        <dbReference type="ARBA" id="ARBA00049014"/>
    </source>
</evidence>
<dbReference type="PROSITE" id="PS00108">
    <property type="entry name" value="PROTEIN_KINASE_ST"/>
    <property type="match status" value="1"/>
</dbReference>
<comment type="catalytic activity">
    <reaction evidence="9">
        <text>L-tyrosyl-[protein] + ATP = O-phospho-L-tyrosyl-[protein] + ADP + H(+)</text>
        <dbReference type="Rhea" id="RHEA:10596"/>
        <dbReference type="Rhea" id="RHEA-COMP:10136"/>
        <dbReference type="Rhea" id="RHEA-COMP:20101"/>
        <dbReference type="ChEBI" id="CHEBI:15378"/>
        <dbReference type="ChEBI" id="CHEBI:30616"/>
        <dbReference type="ChEBI" id="CHEBI:46858"/>
        <dbReference type="ChEBI" id="CHEBI:61978"/>
        <dbReference type="ChEBI" id="CHEBI:456216"/>
        <dbReference type="EC" id="2.7.12.2"/>
    </reaction>
</comment>
<evidence type="ECO:0000256" key="6">
    <source>
        <dbReference type="ARBA" id="ARBA00038999"/>
    </source>
</evidence>
<dbReference type="PANTHER" id="PTHR48013:SF9">
    <property type="entry name" value="DUAL SPECIFICITY MITOGEN-ACTIVATED PROTEIN KINASE KINASE 5"/>
    <property type="match status" value="1"/>
</dbReference>
<feature type="region of interest" description="Disordered" evidence="10">
    <location>
        <begin position="27"/>
        <end position="96"/>
    </location>
</feature>
<dbReference type="SMART" id="SM00220">
    <property type="entry name" value="S_TKc"/>
    <property type="match status" value="1"/>
</dbReference>
<keyword evidence="4" id="KW-0067">ATP-binding</keyword>
<evidence type="ECO:0000256" key="2">
    <source>
        <dbReference type="ARBA" id="ARBA00022741"/>
    </source>
</evidence>
<geneLocation type="mitochondrion" evidence="12"/>
<dbReference type="InterPro" id="IPR011009">
    <property type="entry name" value="Kinase-like_dom_sf"/>
</dbReference>
<reference evidence="12 13" key="1">
    <citation type="submission" date="2018-03" db="EMBL/GenBank/DDBJ databases">
        <authorList>
            <person name="Fogelqvist J."/>
        </authorList>
    </citation>
    <scope>NUCLEOTIDE SEQUENCE [LARGE SCALE GENOMIC DNA]</scope>
</reference>
<comment type="catalytic activity">
    <reaction evidence="8">
        <text>L-threonyl-[protein] + ATP = O-phospho-L-threonyl-[protein] + ADP + H(+)</text>
        <dbReference type="Rhea" id="RHEA:46608"/>
        <dbReference type="Rhea" id="RHEA-COMP:11060"/>
        <dbReference type="Rhea" id="RHEA-COMP:11605"/>
        <dbReference type="ChEBI" id="CHEBI:15378"/>
        <dbReference type="ChEBI" id="CHEBI:30013"/>
        <dbReference type="ChEBI" id="CHEBI:30616"/>
        <dbReference type="ChEBI" id="CHEBI:61977"/>
        <dbReference type="ChEBI" id="CHEBI:456216"/>
        <dbReference type="EC" id="2.7.12.2"/>
    </reaction>
</comment>
<dbReference type="InterPro" id="IPR008271">
    <property type="entry name" value="Ser/Thr_kinase_AS"/>
</dbReference>
<keyword evidence="2" id="KW-0547">Nucleotide-binding</keyword>
<dbReference type="InterPro" id="IPR000719">
    <property type="entry name" value="Prot_kinase_dom"/>
</dbReference>
<evidence type="ECO:0000256" key="3">
    <source>
        <dbReference type="ARBA" id="ARBA00022777"/>
    </source>
</evidence>
<evidence type="ECO:0000256" key="10">
    <source>
        <dbReference type="SAM" id="MobiDB-lite"/>
    </source>
</evidence>
<proteinExistence type="inferred from homology"/>
<dbReference type="GO" id="GO:0005524">
    <property type="term" value="F:ATP binding"/>
    <property type="evidence" value="ECO:0007669"/>
    <property type="project" value="UniProtKB-KW"/>
</dbReference>